<dbReference type="RefSeq" id="WP_117157868.1">
    <property type="nucleotide sequence ID" value="NZ_QVID01000001.1"/>
</dbReference>
<accession>A0A3E1Q9Q7</accession>
<dbReference type="Proteomes" id="UP000261082">
    <property type="component" value="Unassembled WGS sequence"/>
</dbReference>
<dbReference type="PROSITE" id="PS50110">
    <property type="entry name" value="RESPONSE_REGULATORY"/>
    <property type="match status" value="1"/>
</dbReference>
<evidence type="ECO:0000313" key="3">
    <source>
        <dbReference type="EMBL" id="RFN58844.1"/>
    </source>
</evidence>
<reference evidence="3 4" key="1">
    <citation type="journal article" date="2007" name="Int. J. Syst. Evol. Microbiol.">
        <title>Marixanthomonas ophiurae gen. nov., sp. nov., a marine bacterium of the family Flavobacteriaceae isolated from a deep-sea brittle star.</title>
        <authorList>
            <person name="Romanenko L.A."/>
            <person name="Uchino M."/>
            <person name="Frolova G.M."/>
            <person name="Mikhailov V.V."/>
        </authorList>
    </citation>
    <scope>NUCLEOTIDE SEQUENCE [LARGE SCALE GENOMIC DNA]</scope>
    <source>
        <strain evidence="3 4">KMM 3046</strain>
    </source>
</reference>
<name>A0A3E1Q9Q7_9FLAO</name>
<dbReference type="OrthoDB" id="659223at2"/>
<comment type="caution">
    <text evidence="3">The sequence shown here is derived from an EMBL/GenBank/DDBJ whole genome shotgun (WGS) entry which is preliminary data.</text>
</comment>
<evidence type="ECO:0000259" key="2">
    <source>
        <dbReference type="PROSITE" id="PS50110"/>
    </source>
</evidence>
<dbReference type="GO" id="GO:0003677">
    <property type="term" value="F:DNA binding"/>
    <property type="evidence" value="ECO:0007669"/>
    <property type="project" value="UniProtKB-KW"/>
</dbReference>
<feature type="domain" description="Response regulatory" evidence="2">
    <location>
        <begin position="4"/>
        <end position="132"/>
    </location>
</feature>
<keyword evidence="4" id="KW-1185">Reference proteome</keyword>
<evidence type="ECO:0000313" key="4">
    <source>
        <dbReference type="Proteomes" id="UP000261082"/>
    </source>
</evidence>
<feature type="modified residue" description="4-aspartylphosphate" evidence="1">
    <location>
        <position position="59"/>
    </location>
</feature>
<protein>
    <submittedName>
        <fullName evidence="3">DNA-binding response regulator</fullName>
    </submittedName>
</protein>
<dbReference type="EMBL" id="QVID01000001">
    <property type="protein sequence ID" value="RFN58844.1"/>
    <property type="molecule type" value="Genomic_DNA"/>
</dbReference>
<sequence>MFKKVLISDDLGSINKGVVSVLNNLSIQNVQQVQYCDDAYLKIKAAIQEGTPYDLLITDLSFKTDHREQKYISGEALIKELSHEGIDIKVIVYSIEDRLQKVRTLVKDFKVDAYVCKGRKGLVELAEAINTVVTDKVYLSPQVHEALTKKTNLDIDDYDIELVNQLANGLSQDEISNYFKNNSIYPNSLSTIEKRLNKLRIQFKANNAIQLVAIMKDLGLI</sequence>
<dbReference type="GO" id="GO:0000160">
    <property type="term" value="P:phosphorelay signal transduction system"/>
    <property type="evidence" value="ECO:0007669"/>
    <property type="project" value="InterPro"/>
</dbReference>
<dbReference type="InterPro" id="IPR011006">
    <property type="entry name" value="CheY-like_superfamily"/>
</dbReference>
<dbReference type="AlphaFoldDB" id="A0A3E1Q9Q7"/>
<dbReference type="SUPFAM" id="SSF52172">
    <property type="entry name" value="CheY-like"/>
    <property type="match status" value="1"/>
</dbReference>
<evidence type="ECO:0000256" key="1">
    <source>
        <dbReference type="PROSITE-ProRule" id="PRU00169"/>
    </source>
</evidence>
<gene>
    <name evidence="3" type="ORF">DZ858_01825</name>
</gene>
<keyword evidence="1" id="KW-0597">Phosphoprotein</keyword>
<proteinExistence type="predicted"/>
<organism evidence="3 4">
    <name type="scientific">Marixanthomonas ophiurae</name>
    <dbReference type="NCBI Taxonomy" id="387659"/>
    <lineage>
        <taxon>Bacteria</taxon>
        <taxon>Pseudomonadati</taxon>
        <taxon>Bacteroidota</taxon>
        <taxon>Flavobacteriia</taxon>
        <taxon>Flavobacteriales</taxon>
        <taxon>Flavobacteriaceae</taxon>
        <taxon>Marixanthomonas</taxon>
    </lineage>
</organism>
<dbReference type="InterPro" id="IPR001789">
    <property type="entry name" value="Sig_transdc_resp-reg_receiver"/>
</dbReference>
<dbReference type="Gene3D" id="3.40.50.2300">
    <property type="match status" value="1"/>
</dbReference>
<keyword evidence="3" id="KW-0238">DNA-binding</keyword>